<dbReference type="OrthoDB" id="9790539at2"/>
<evidence type="ECO:0000313" key="9">
    <source>
        <dbReference type="Proteomes" id="UP000316304"/>
    </source>
</evidence>
<dbReference type="CDD" id="cd16964">
    <property type="entry name" value="YqgF"/>
    <property type="match status" value="1"/>
</dbReference>
<accession>A0A5C6CG62</accession>
<dbReference type="EC" id="3.1.-.-" evidence="5"/>
<evidence type="ECO:0000259" key="7">
    <source>
        <dbReference type="SMART" id="SM00732"/>
    </source>
</evidence>
<dbReference type="InterPro" id="IPR012337">
    <property type="entry name" value="RNaseH-like_sf"/>
</dbReference>
<name>A0A5C6CG62_9BACT</name>
<dbReference type="NCBIfam" id="TIGR00250">
    <property type="entry name" value="RNAse_H_YqgF"/>
    <property type="match status" value="1"/>
</dbReference>
<dbReference type="HAMAP" id="MF_00651">
    <property type="entry name" value="Nuclease_YqgF"/>
    <property type="match status" value="1"/>
</dbReference>
<keyword evidence="2 5" id="KW-0690">Ribosome biogenesis</keyword>
<evidence type="ECO:0000256" key="2">
    <source>
        <dbReference type="ARBA" id="ARBA00022517"/>
    </source>
</evidence>
<dbReference type="GO" id="GO:0016788">
    <property type="term" value="F:hydrolase activity, acting on ester bonds"/>
    <property type="evidence" value="ECO:0007669"/>
    <property type="project" value="UniProtKB-UniRule"/>
</dbReference>
<dbReference type="PANTHER" id="PTHR33317:SF4">
    <property type="entry name" value="POLYNUCLEOTIDYL TRANSFERASE, RIBONUCLEASE H-LIKE SUPERFAMILY PROTEIN"/>
    <property type="match status" value="1"/>
</dbReference>
<dbReference type="Pfam" id="PF03652">
    <property type="entry name" value="RuvX"/>
    <property type="match status" value="1"/>
</dbReference>
<keyword evidence="1 5" id="KW-0963">Cytoplasm</keyword>
<sequence>MTESSDTPGDFPATGRLAAIDFGSVRIGIAICDPDRILASPLEVHSASEWAKDGDYYRELTKQERIAAFVVGLPIHLDGGESEKSLQAREFARWLSVETGKPVRLFDERFTTADANNRMRAAGYTRQGKKKRLDAVAALVILESFIEACRYRGELVGEPLGEPSEETPGDTPSKGESIG</sequence>
<proteinExistence type="inferred from homology"/>
<dbReference type="InterPro" id="IPR037027">
    <property type="entry name" value="YqgF/RNaseH-like_dom_sf"/>
</dbReference>
<dbReference type="InterPro" id="IPR006641">
    <property type="entry name" value="YqgF/RNaseH-like_dom"/>
</dbReference>
<keyword evidence="3 5" id="KW-0540">Nuclease</keyword>
<evidence type="ECO:0000256" key="5">
    <source>
        <dbReference type="HAMAP-Rule" id="MF_00651"/>
    </source>
</evidence>
<comment type="similarity">
    <text evidence="5">Belongs to the YqgF HJR family.</text>
</comment>
<dbReference type="EMBL" id="SJPT01000004">
    <property type="protein sequence ID" value="TWU23055.1"/>
    <property type="molecule type" value="Genomic_DNA"/>
</dbReference>
<dbReference type="PANTHER" id="PTHR33317">
    <property type="entry name" value="POLYNUCLEOTIDYL TRANSFERASE, RIBONUCLEASE H-LIKE SUPERFAMILY PROTEIN"/>
    <property type="match status" value="1"/>
</dbReference>
<gene>
    <name evidence="8" type="primary">yqgF</name>
    <name evidence="8" type="ORF">Pla52o_25890</name>
</gene>
<protein>
    <recommendedName>
        <fullName evidence="5">Putative pre-16S rRNA nuclease</fullName>
        <ecNumber evidence="5">3.1.-.-</ecNumber>
    </recommendedName>
</protein>
<evidence type="ECO:0000256" key="6">
    <source>
        <dbReference type="SAM" id="MobiDB-lite"/>
    </source>
</evidence>
<evidence type="ECO:0000256" key="3">
    <source>
        <dbReference type="ARBA" id="ARBA00022722"/>
    </source>
</evidence>
<dbReference type="Gene3D" id="3.30.420.140">
    <property type="entry name" value="YqgF/RNase H-like domain"/>
    <property type="match status" value="1"/>
</dbReference>
<comment type="function">
    <text evidence="5">Could be a nuclease involved in processing of the 5'-end of pre-16S rRNA.</text>
</comment>
<organism evidence="8 9">
    <name type="scientific">Novipirellula galeiformis</name>
    <dbReference type="NCBI Taxonomy" id="2528004"/>
    <lineage>
        <taxon>Bacteria</taxon>
        <taxon>Pseudomonadati</taxon>
        <taxon>Planctomycetota</taxon>
        <taxon>Planctomycetia</taxon>
        <taxon>Pirellulales</taxon>
        <taxon>Pirellulaceae</taxon>
        <taxon>Novipirellula</taxon>
    </lineage>
</organism>
<dbReference type="SMART" id="SM00732">
    <property type="entry name" value="YqgFc"/>
    <property type="match status" value="1"/>
</dbReference>
<comment type="subcellular location">
    <subcellularLocation>
        <location evidence="5">Cytoplasm</location>
    </subcellularLocation>
</comment>
<evidence type="ECO:0000256" key="1">
    <source>
        <dbReference type="ARBA" id="ARBA00022490"/>
    </source>
</evidence>
<dbReference type="GO" id="GO:0000967">
    <property type="term" value="P:rRNA 5'-end processing"/>
    <property type="evidence" value="ECO:0007669"/>
    <property type="project" value="UniProtKB-UniRule"/>
</dbReference>
<dbReference type="GO" id="GO:0004518">
    <property type="term" value="F:nuclease activity"/>
    <property type="evidence" value="ECO:0007669"/>
    <property type="project" value="UniProtKB-KW"/>
</dbReference>
<dbReference type="RefSeq" id="WP_146594845.1">
    <property type="nucleotide sequence ID" value="NZ_SJPT01000004.1"/>
</dbReference>
<comment type="caution">
    <text evidence="8">The sequence shown here is derived from an EMBL/GenBank/DDBJ whole genome shotgun (WGS) entry which is preliminary data.</text>
</comment>
<dbReference type="AlphaFoldDB" id="A0A5C6CG62"/>
<dbReference type="InterPro" id="IPR005227">
    <property type="entry name" value="YqgF"/>
</dbReference>
<feature type="domain" description="YqgF/RNase H-like" evidence="7">
    <location>
        <begin position="15"/>
        <end position="115"/>
    </location>
</feature>
<keyword evidence="9" id="KW-1185">Reference proteome</keyword>
<dbReference type="Proteomes" id="UP000316304">
    <property type="component" value="Unassembled WGS sequence"/>
</dbReference>
<reference evidence="8 9" key="1">
    <citation type="submission" date="2019-02" db="EMBL/GenBank/DDBJ databases">
        <title>Deep-cultivation of Planctomycetes and their phenomic and genomic characterization uncovers novel biology.</title>
        <authorList>
            <person name="Wiegand S."/>
            <person name="Jogler M."/>
            <person name="Boedeker C."/>
            <person name="Pinto D."/>
            <person name="Vollmers J."/>
            <person name="Rivas-Marin E."/>
            <person name="Kohn T."/>
            <person name="Peeters S.H."/>
            <person name="Heuer A."/>
            <person name="Rast P."/>
            <person name="Oberbeckmann S."/>
            <person name="Bunk B."/>
            <person name="Jeske O."/>
            <person name="Meyerdierks A."/>
            <person name="Storesund J.E."/>
            <person name="Kallscheuer N."/>
            <person name="Luecker S."/>
            <person name="Lage O.M."/>
            <person name="Pohl T."/>
            <person name="Merkel B.J."/>
            <person name="Hornburger P."/>
            <person name="Mueller R.-W."/>
            <person name="Bruemmer F."/>
            <person name="Labrenz M."/>
            <person name="Spormann A.M."/>
            <person name="Op Den Camp H."/>
            <person name="Overmann J."/>
            <person name="Amann R."/>
            <person name="Jetten M.S.M."/>
            <person name="Mascher T."/>
            <person name="Medema M.H."/>
            <person name="Devos D.P."/>
            <person name="Kaster A.-K."/>
            <person name="Ovreas L."/>
            <person name="Rohde M."/>
            <person name="Galperin M.Y."/>
            <person name="Jogler C."/>
        </authorList>
    </citation>
    <scope>NUCLEOTIDE SEQUENCE [LARGE SCALE GENOMIC DNA]</scope>
    <source>
        <strain evidence="8 9">Pla52o</strain>
    </source>
</reference>
<keyword evidence="4 5" id="KW-0378">Hydrolase</keyword>
<evidence type="ECO:0000256" key="4">
    <source>
        <dbReference type="ARBA" id="ARBA00022801"/>
    </source>
</evidence>
<evidence type="ECO:0000313" key="8">
    <source>
        <dbReference type="EMBL" id="TWU23055.1"/>
    </source>
</evidence>
<feature type="region of interest" description="Disordered" evidence="6">
    <location>
        <begin position="157"/>
        <end position="179"/>
    </location>
</feature>
<dbReference type="SUPFAM" id="SSF53098">
    <property type="entry name" value="Ribonuclease H-like"/>
    <property type="match status" value="1"/>
</dbReference>
<dbReference type="GO" id="GO:0005829">
    <property type="term" value="C:cytosol"/>
    <property type="evidence" value="ECO:0007669"/>
    <property type="project" value="TreeGrafter"/>
</dbReference>